<proteinExistence type="predicted"/>
<accession>A0A9Q1BPR1</accession>
<sequence>MIAFNMNLILGLSLLSLAQISGYVYACGEGSPAPSFKSKYSVLAFIDVNTYKTIDCSADHFCQIDWYKDDIPFPFGWDVNQQEEMGVTLDDNNQTLTLRKAEMLAKGNYSCIVSNDQGTISRSLELDVQGNDWIHEPILAFDNQCSDQWVNLGDNVTFSCKVFAGPRGLSTVATWSYVIKTSSEINDEDKEMVYMRELPYTVYEDPAPTMDGKLLTVTLNIFNVTEAALGTYIVTVSNGVEPGLLHRVNLYLQEQELNGCERKRVRMGTERRLSTGERRGALWRYMKNNR</sequence>
<evidence type="ECO:0000256" key="7">
    <source>
        <dbReference type="ARBA" id="ARBA00023319"/>
    </source>
</evidence>
<dbReference type="PANTHER" id="PTHR11890:SF44">
    <property type="entry name" value="X-LINKED INTERLEUKIN-1 RECEPTOR ACCESSORY PROTEIN-LIKE 2"/>
    <property type="match status" value="1"/>
</dbReference>
<keyword evidence="4" id="KW-1015">Disulfide bond</keyword>
<feature type="signal peptide" evidence="11">
    <location>
        <begin position="1"/>
        <end position="26"/>
    </location>
</feature>
<comment type="function">
    <text evidence="10">Counteracts the antiviral effects of host IFN-alpha/beta and key IFN-inducible proteins involved in viral RNA degradation suxh as host OAS1. Acts as a soluble IFN-alpha receptor and thus inhibits the interaction between host IFN-alpha and its receptor.</text>
</comment>
<evidence type="ECO:0000256" key="9">
    <source>
        <dbReference type="ARBA" id="ARBA00041012"/>
    </source>
</evidence>
<dbReference type="InterPro" id="IPR013098">
    <property type="entry name" value="Ig_I-set"/>
</dbReference>
<dbReference type="InterPro" id="IPR013783">
    <property type="entry name" value="Ig-like_fold"/>
</dbReference>
<dbReference type="AlphaFoldDB" id="A0A9Q1BPR1"/>
<feature type="domain" description="Ig-like" evidence="12">
    <location>
        <begin position="34"/>
        <end position="127"/>
    </location>
</feature>
<name>A0A9Q1BPR1_HOLLE</name>
<evidence type="ECO:0000256" key="11">
    <source>
        <dbReference type="SAM" id="SignalP"/>
    </source>
</evidence>
<evidence type="ECO:0000256" key="4">
    <source>
        <dbReference type="ARBA" id="ARBA00023157"/>
    </source>
</evidence>
<evidence type="ECO:0000256" key="2">
    <source>
        <dbReference type="ARBA" id="ARBA00022632"/>
    </source>
</evidence>
<evidence type="ECO:0000259" key="12">
    <source>
        <dbReference type="PROSITE" id="PS50835"/>
    </source>
</evidence>
<keyword evidence="1" id="KW-0244">Early protein</keyword>
<keyword evidence="14" id="KW-1185">Reference proteome</keyword>
<dbReference type="PANTHER" id="PTHR11890">
    <property type="entry name" value="INTERLEUKIN-1 RECEPTOR FAMILY MEMBER"/>
    <property type="match status" value="1"/>
</dbReference>
<keyword evidence="2" id="KW-1090">Inhibition of host innate immune response by virus</keyword>
<evidence type="ECO:0000256" key="3">
    <source>
        <dbReference type="ARBA" id="ARBA00022830"/>
    </source>
</evidence>
<evidence type="ECO:0000313" key="13">
    <source>
        <dbReference type="EMBL" id="KAJ8030536.1"/>
    </source>
</evidence>
<reference evidence="13" key="1">
    <citation type="submission" date="2021-10" db="EMBL/GenBank/DDBJ databases">
        <title>Tropical sea cucumber genome reveals ecological adaptation and Cuvierian tubules defense mechanism.</title>
        <authorList>
            <person name="Chen T."/>
        </authorList>
    </citation>
    <scope>NUCLEOTIDE SEQUENCE</scope>
    <source>
        <strain evidence="13">Nanhai2018</strain>
        <tissue evidence="13">Muscle</tissue>
    </source>
</reference>
<protein>
    <recommendedName>
        <fullName evidence="9">Soluble interferon alpha/beta receptor OPG204</fullName>
    </recommendedName>
</protein>
<dbReference type="GO" id="GO:0039502">
    <property type="term" value="P:symbiont-mediated suppression of host type I interferon-mediated signaling pathway"/>
    <property type="evidence" value="ECO:0007669"/>
    <property type="project" value="UniProtKB-KW"/>
</dbReference>
<evidence type="ECO:0000256" key="5">
    <source>
        <dbReference type="ARBA" id="ARBA00023180"/>
    </source>
</evidence>
<keyword evidence="13" id="KW-0675">Receptor</keyword>
<evidence type="ECO:0000256" key="6">
    <source>
        <dbReference type="ARBA" id="ARBA00023258"/>
    </source>
</evidence>
<keyword evidence="3" id="KW-1114">Inhibition of host interferon signaling pathway by virus</keyword>
<keyword evidence="7" id="KW-0393">Immunoglobulin domain</keyword>
<evidence type="ECO:0000256" key="1">
    <source>
        <dbReference type="ARBA" id="ARBA00022518"/>
    </source>
</evidence>
<keyword evidence="5" id="KW-0325">Glycoprotein</keyword>
<keyword evidence="2" id="KW-0899">Viral immunoevasion</keyword>
<dbReference type="EMBL" id="JAIZAY010000013">
    <property type="protein sequence ID" value="KAJ8030536.1"/>
    <property type="molecule type" value="Genomic_DNA"/>
</dbReference>
<dbReference type="Gene3D" id="2.60.40.10">
    <property type="entry name" value="Immunoglobulins"/>
    <property type="match status" value="2"/>
</dbReference>
<keyword evidence="6" id="KW-0922">Interferon antiviral system evasion</keyword>
<dbReference type="SUPFAM" id="SSF48726">
    <property type="entry name" value="Immunoglobulin"/>
    <property type="match status" value="2"/>
</dbReference>
<dbReference type="InterPro" id="IPR007110">
    <property type="entry name" value="Ig-like_dom"/>
</dbReference>
<dbReference type="SMART" id="SM00409">
    <property type="entry name" value="IG"/>
    <property type="match status" value="2"/>
</dbReference>
<evidence type="ECO:0000256" key="10">
    <source>
        <dbReference type="ARBA" id="ARBA00045444"/>
    </source>
</evidence>
<keyword evidence="2" id="KW-0945">Host-virus interaction</keyword>
<evidence type="ECO:0000313" key="14">
    <source>
        <dbReference type="Proteomes" id="UP001152320"/>
    </source>
</evidence>
<dbReference type="PROSITE" id="PS50835">
    <property type="entry name" value="IG_LIKE"/>
    <property type="match status" value="1"/>
</dbReference>
<gene>
    <name evidence="13" type="ORF">HOLleu_26986</name>
</gene>
<feature type="chain" id="PRO_5040197064" description="Soluble interferon alpha/beta receptor OPG204" evidence="11">
    <location>
        <begin position="27"/>
        <end position="290"/>
    </location>
</feature>
<dbReference type="OrthoDB" id="6019866at2759"/>
<comment type="subunit">
    <text evidence="8">Interacts with host IFNA1.</text>
</comment>
<dbReference type="InterPro" id="IPR036179">
    <property type="entry name" value="Ig-like_dom_sf"/>
</dbReference>
<dbReference type="InterPro" id="IPR015621">
    <property type="entry name" value="IL-1_rcpt_fam"/>
</dbReference>
<evidence type="ECO:0000256" key="8">
    <source>
        <dbReference type="ARBA" id="ARBA00038761"/>
    </source>
</evidence>
<keyword evidence="11" id="KW-0732">Signal</keyword>
<organism evidence="13 14">
    <name type="scientific">Holothuria leucospilota</name>
    <name type="common">Black long sea cucumber</name>
    <name type="synonym">Mertensiothuria leucospilota</name>
    <dbReference type="NCBI Taxonomy" id="206669"/>
    <lineage>
        <taxon>Eukaryota</taxon>
        <taxon>Metazoa</taxon>
        <taxon>Echinodermata</taxon>
        <taxon>Eleutherozoa</taxon>
        <taxon>Echinozoa</taxon>
        <taxon>Holothuroidea</taxon>
        <taxon>Aspidochirotacea</taxon>
        <taxon>Aspidochirotida</taxon>
        <taxon>Holothuriidae</taxon>
        <taxon>Holothuria</taxon>
    </lineage>
</organism>
<dbReference type="InterPro" id="IPR003599">
    <property type="entry name" value="Ig_sub"/>
</dbReference>
<dbReference type="Pfam" id="PF07679">
    <property type="entry name" value="I-set"/>
    <property type="match status" value="1"/>
</dbReference>
<comment type="caution">
    <text evidence="13">The sequence shown here is derived from an EMBL/GenBank/DDBJ whole genome shotgun (WGS) entry which is preliminary data.</text>
</comment>
<dbReference type="Proteomes" id="UP001152320">
    <property type="component" value="Chromosome 13"/>
</dbReference>